<proteinExistence type="inferred from homology"/>
<feature type="domain" description="Caspase family p10" evidence="3">
    <location>
        <begin position="252"/>
        <end position="341"/>
    </location>
</feature>
<evidence type="ECO:0000256" key="1">
    <source>
        <dbReference type="ARBA" id="ARBA00010134"/>
    </source>
</evidence>
<dbReference type="GO" id="GO:0005737">
    <property type="term" value="C:cytoplasm"/>
    <property type="evidence" value="ECO:0007669"/>
    <property type="project" value="TreeGrafter"/>
</dbReference>
<name>A0A336LQP5_CULSO</name>
<dbReference type="InterPro" id="IPR002398">
    <property type="entry name" value="Pept_C14"/>
</dbReference>
<accession>A0A336LQP5</accession>
<evidence type="ECO:0000313" key="5">
    <source>
        <dbReference type="EMBL" id="SSX18707.1"/>
    </source>
</evidence>
<dbReference type="EMBL" id="UFQT01000042">
    <property type="protein sequence ID" value="SSX18707.1"/>
    <property type="molecule type" value="Genomic_DNA"/>
</dbReference>
<sequence length="342" mass="39746">MSDYDSSEELAKKTIDDINDVLNSTYDGVPVRERFGNYSNQFNERPLLNNLRMMADLHPHDNFPASVYRQPRMQSETGNSSNSMYVEDDFGLDRYDMDRYQNGYAIILNFEHFQDPSRFRTRTGTQADVDRLIKVFKKLNIKINNIHQDLTKNQMEQKLRQFRSMKYDLSNSNALIVVILSHGLEGDNIMATDSAFHLHDIIRMFNTEELPEMAGRPKIFIIQACRGNQVDRGTQLNHYNDHVDADEDDLHPNYADFCIAMSSHHGHKSFRNEQTGSWFIQAFCDILETIDLENNHLLDILTATKRKVAARTSKSGKLETNNKKQISSCYMTLTKKFYFKKN</sequence>
<evidence type="ECO:0000259" key="4">
    <source>
        <dbReference type="PROSITE" id="PS50208"/>
    </source>
</evidence>
<dbReference type="InterPro" id="IPR001309">
    <property type="entry name" value="Pept_C14_p20"/>
</dbReference>
<dbReference type="PRINTS" id="PR00376">
    <property type="entry name" value="IL1BCENZYME"/>
</dbReference>
<dbReference type="GO" id="GO:0006915">
    <property type="term" value="P:apoptotic process"/>
    <property type="evidence" value="ECO:0007669"/>
    <property type="project" value="TreeGrafter"/>
</dbReference>
<dbReference type="InterPro" id="IPR011600">
    <property type="entry name" value="Pept_C14_caspase"/>
</dbReference>
<dbReference type="SUPFAM" id="SSF52129">
    <property type="entry name" value="Caspase-like"/>
    <property type="match status" value="1"/>
</dbReference>
<dbReference type="GO" id="GO:0006508">
    <property type="term" value="P:proteolysis"/>
    <property type="evidence" value="ECO:0007669"/>
    <property type="project" value="InterPro"/>
</dbReference>
<dbReference type="AlphaFoldDB" id="A0A336LQP5"/>
<dbReference type="PROSITE" id="PS50208">
    <property type="entry name" value="CASPASE_P20"/>
    <property type="match status" value="1"/>
</dbReference>
<evidence type="ECO:0000256" key="2">
    <source>
        <dbReference type="RuleBase" id="RU003971"/>
    </source>
</evidence>
<feature type="domain" description="Caspase family p20" evidence="4">
    <location>
        <begin position="101"/>
        <end position="229"/>
    </location>
</feature>
<dbReference type="Pfam" id="PF00656">
    <property type="entry name" value="Peptidase_C14"/>
    <property type="match status" value="1"/>
</dbReference>
<protein>
    <submittedName>
        <fullName evidence="5">CSON010543 protein</fullName>
    </submittedName>
</protein>
<reference evidence="5" key="1">
    <citation type="submission" date="2018-07" db="EMBL/GenBank/DDBJ databases">
        <authorList>
            <person name="Quirk P.G."/>
            <person name="Krulwich T.A."/>
        </authorList>
    </citation>
    <scope>NUCLEOTIDE SEQUENCE</scope>
</reference>
<dbReference type="VEuPathDB" id="VectorBase:CSON010543"/>
<dbReference type="InterPro" id="IPR002138">
    <property type="entry name" value="Pept_C14_p10"/>
</dbReference>
<dbReference type="OMA" id="IMATDSA"/>
<dbReference type="GO" id="GO:0043525">
    <property type="term" value="P:positive regulation of neuron apoptotic process"/>
    <property type="evidence" value="ECO:0007669"/>
    <property type="project" value="TreeGrafter"/>
</dbReference>
<gene>
    <name evidence="5" type="primary">CSON010543</name>
</gene>
<comment type="similarity">
    <text evidence="1 2">Belongs to the peptidase C14A family.</text>
</comment>
<evidence type="ECO:0000259" key="3">
    <source>
        <dbReference type="PROSITE" id="PS50207"/>
    </source>
</evidence>
<dbReference type="InterPro" id="IPR029030">
    <property type="entry name" value="Caspase-like_dom_sf"/>
</dbReference>
<dbReference type="Gene3D" id="3.40.50.1460">
    <property type="match status" value="1"/>
</dbReference>
<organism evidence="5">
    <name type="scientific">Culicoides sonorensis</name>
    <name type="common">Biting midge</name>
    <dbReference type="NCBI Taxonomy" id="179676"/>
    <lineage>
        <taxon>Eukaryota</taxon>
        <taxon>Metazoa</taxon>
        <taxon>Ecdysozoa</taxon>
        <taxon>Arthropoda</taxon>
        <taxon>Hexapoda</taxon>
        <taxon>Insecta</taxon>
        <taxon>Pterygota</taxon>
        <taxon>Neoptera</taxon>
        <taxon>Endopterygota</taxon>
        <taxon>Diptera</taxon>
        <taxon>Nematocera</taxon>
        <taxon>Chironomoidea</taxon>
        <taxon>Ceratopogonidae</taxon>
        <taxon>Ceratopogoninae</taxon>
        <taxon>Culicoides</taxon>
        <taxon>Monoculicoides</taxon>
    </lineage>
</organism>
<dbReference type="InterPro" id="IPR015917">
    <property type="entry name" value="Pept_C14A"/>
</dbReference>
<dbReference type="PANTHER" id="PTHR10454:SF210">
    <property type="entry name" value="CASPASE-2"/>
    <property type="match status" value="1"/>
</dbReference>
<dbReference type="PANTHER" id="PTHR10454">
    <property type="entry name" value="CASPASE"/>
    <property type="match status" value="1"/>
</dbReference>
<dbReference type="PROSITE" id="PS50207">
    <property type="entry name" value="CASPASE_P10"/>
    <property type="match status" value="1"/>
</dbReference>
<dbReference type="SMART" id="SM00115">
    <property type="entry name" value="CASc"/>
    <property type="match status" value="1"/>
</dbReference>
<dbReference type="GO" id="GO:0004197">
    <property type="term" value="F:cysteine-type endopeptidase activity"/>
    <property type="evidence" value="ECO:0007669"/>
    <property type="project" value="InterPro"/>
</dbReference>